<feature type="domain" description="SH3b" evidence="2">
    <location>
        <begin position="38"/>
        <end position="91"/>
    </location>
</feature>
<sequence>MPPPARPLALALALLLGGAAGAQDLPARFSVTGVAAGDALNVRERPDAAARVLGTLPPGSTGVEVLETTPDGRWGLMPLREGSGWVAMQFLAPEAPASTPLPRPLFCRGTEPFWALEVTSEGAAFSTPERGEVPLRQHGEVAGFTGGVAAFDAGGETLDLTVVRKACSDGMSDRSYGLAAMVWNRGELFLEGCCALSAR</sequence>
<dbReference type="OrthoDB" id="5489750at2"/>
<evidence type="ECO:0000259" key="2">
    <source>
        <dbReference type="Pfam" id="PF08239"/>
    </source>
</evidence>
<comment type="caution">
    <text evidence="3">The sequence shown here is derived from an EMBL/GenBank/DDBJ whole genome shotgun (WGS) entry which is preliminary data.</text>
</comment>
<dbReference type="InterPro" id="IPR003646">
    <property type="entry name" value="SH3-like_bac-type"/>
</dbReference>
<accession>A0A5C4NLJ9</accession>
<feature type="signal peptide" evidence="1">
    <location>
        <begin position="1"/>
        <end position="22"/>
    </location>
</feature>
<evidence type="ECO:0000313" key="4">
    <source>
        <dbReference type="Proteomes" id="UP000305709"/>
    </source>
</evidence>
<dbReference type="Gene3D" id="2.30.30.40">
    <property type="entry name" value="SH3 Domains"/>
    <property type="match status" value="1"/>
</dbReference>
<name>A0A5C4NLJ9_9RHOB</name>
<dbReference type="EMBL" id="VDFV01000002">
    <property type="protein sequence ID" value="TNC74258.1"/>
    <property type="molecule type" value="Genomic_DNA"/>
</dbReference>
<reference evidence="3 4" key="1">
    <citation type="submission" date="2019-06" db="EMBL/GenBank/DDBJ databases">
        <authorList>
            <person name="Jiang L."/>
        </authorList>
    </citation>
    <scope>NUCLEOTIDE SEQUENCE [LARGE SCALE GENOMIC DNA]</scope>
    <source>
        <strain evidence="3 4">YIM 48858</strain>
    </source>
</reference>
<evidence type="ECO:0000313" key="3">
    <source>
        <dbReference type="EMBL" id="TNC74258.1"/>
    </source>
</evidence>
<dbReference type="Proteomes" id="UP000305709">
    <property type="component" value="Unassembled WGS sequence"/>
</dbReference>
<protein>
    <submittedName>
        <fullName evidence="3">Peptide-binding protein</fullName>
    </submittedName>
</protein>
<dbReference type="RefSeq" id="WP_139080219.1">
    <property type="nucleotide sequence ID" value="NZ_VDFV01000002.1"/>
</dbReference>
<keyword evidence="4" id="KW-1185">Reference proteome</keyword>
<dbReference type="Pfam" id="PF08239">
    <property type="entry name" value="SH3_3"/>
    <property type="match status" value="1"/>
</dbReference>
<dbReference type="AlphaFoldDB" id="A0A5C4NLJ9"/>
<keyword evidence="1" id="KW-0732">Signal</keyword>
<organism evidence="3 4">
    <name type="scientific">Rubellimicrobium roseum</name>
    <dbReference type="NCBI Taxonomy" id="687525"/>
    <lineage>
        <taxon>Bacteria</taxon>
        <taxon>Pseudomonadati</taxon>
        <taxon>Pseudomonadota</taxon>
        <taxon>Alphaproteobacteria</taxon>
        <taxon>Rhodobacterales</taxon>
        <taxon>Roseobacteraceae</taxon>
        <taxon>Rubellimicrobium</taxon>
    </lineage>
</organism>
<proteinExistence type="predicted"/>
<evidence type="ECO:0000256" key="1">
    <source>
        <dbReference type="SAM" id="SignalP"/>
    </source>
</evidence>
<gene>
    <name evidence="3" type="ORF">FHG71_03470</name>
</gene>
<feature type="chain" id="PRO_5022875139" evidence="1">
    <location>
        <begin position="23"/>
        <end position="199"/>
    </location>
</feature>